<protein>
    <submittedName>
        <fullName evidence="1">Uncharacterized protein</fullName>
    </submittedName>
</protein>
<comment type="caution">
    <text evidence="1">The sequence shown here is derived from an EMBL/GenBank/DDBJ whole genome shotgun (WGS) entry which is preliminary data.</text>
</comment>
<dbReference type="STRING" id="1121290.CLAOCE_11950"/>
<reference evidence="1 2" key="1">
    <citation type="submission" date="2016-06" db="EMBL/GenBank/DDBJ databases">
        <title>Genome sequence of Clostridium acetireducens DSM 10703.</title>
        <authorList>
            <person name="Poehlein A."/>
            <person name="Fluechter S."/>
            <person name="Duerre P."/>
            <person name="Daniel R."/>
        </authorList>
    </citation>
    <scope>NUCLEOTIDE SEQUENCE [LARGE SCALE GENOMIC DNA]</scope>
    <source>
        <strain evidence="1 2">DSM 10703</strain>
    </source>
</reference>
<sequence length="306" mass="37063">MELVKKEKSNSFFNERVFSLKSYIMYRETDLTKKNIKRFKELNSKYNKYINNLKHWYIPKNLKCDYDLIIRLLKEAKKNIQYIENSDFKNILKVYYNNDFAYKEITYLYLKCKNNLKEIVSIKKQLDNHIICIADNTDINLLKNDIDKLINKFNNFNNKLVKLWINFDKSIVKYCRVDFQNVDSIEKAYIIKNYIKARNTFENIKVNWNNVMLKYNGPKIRIDSNMNLMYMESLIKKLGVIVNYNSIYKSNIFKHLRKVRIGKKINWYNSNSYDYLIKCVYSIKYLEEYKNLKAYIQVLKKISISC</sequence>
<name>A0A1E8EZL7_9CLOT</name>
<dbReference type="AlphaFoldDB" id="A0A1E8EZL7"/>
<dbReference type="Proteomes" id="UP000175744">
    <property type="component" value="Unassembled WGS sequence"/>
</dbReference>
<accession>A0A1E8EZL7</accession>
<evidence type="ECO:0000313" key="1">
    <source>
        <dbReference type="EMBL" id="OFI06162.1"/>
    </source>
</evidence>
<keyword evidence="2" id="KW-1185">Reference proteome</keyword>
<evidence type="ECO:0000313" key="2">
    <source>
        <dbReference type="Proteomes" id="UP000175744"/>
    </source>
</evidence>
<dbReference type="RefSeq" id="WP_070110157.1">
    <property type="nucleotide sequence ID" value="NZ_LZFO01000014.1"/>
</dbReference>
<organism evidence="1 2">
    <name type="scientific">Clostridium acetireducens DSM 10703</name>
    <dbReference type="NCBI Taxonomy" id="1121290"/>
    <lineage>
        <taxon>Bacteria</taxon>
        <taxon>Bacillati</taxon>
        <taxon>Bacillota</taxon>
        <taxon>Clostridia</taxon>
        <taxon>Eubacteriales</taxon>
        <taxon>Clostridiaceae</taxon>
        <taxon>Clostridium</taxon>
    </lineage>
</organism>
<proteinExistence type="predicted"/>
<gene>
    <name evidence="1" type="ORF">CLOACE_11950</name>
</gene>
<dbReference type="EMBL" id="LZFO01000014">
    <property type="protein sequence ID" value="OFI06162.1"/>
    <property type="molecule type" value="Genomic_DNA"/>
</dbReference>